<organism evidence="1 2">
    <name type="scientific">Cochliobolus carbonum (strain 26-R-13)</name>
    <name type="common">Maize leaf spot fungus</name>
    <name type="synonym">Bipolaris zeicola</name>
    <dbReference type="NCBI Taxonomy" id="930089"/>
    <lineage>
        <taxon>Eukaryota</taxon>
        <taxon>Fungi</taxon>
        <taxon>Dikarya</taxon>
        <taxon>Ascomycota</taxon>
        <taxon>Pezizomycotina</taxon>
        <taxon>Dothideomycetes</taxon>
        <taxon>Pleosporomycetidae</taxon>
        <taxon>Pleosporales</taxon>
        <taxon>Pleosporineae</taxon>
        <taxon>Pleosporaceae</taxon>
        <taxon>Bipolaris</taxon>
    </lineage>
</organism>
<evidence type="ECO:0000313" key="2">
    <source>
        <dbReference type="Proteomes" id="UP000053841"/>
    </source>
</evidence>
<dbReference type="AlphaFoldDB" id="W6XRS9"/>
<feature type="non-terminal residue" evidence="1">
    <location>
        <position position="1"/>
    </location>
</feature>
<evidence type="ECO:0000313" key="1">
    <source>
        <dbReference type="EMBL" id="EUC28025.1"/>
    </source>
</evidence>
<dbReference type="EMBL" id="KI964850">
    <property type="protein sequence ID" value="EUC28025.1"/>
    <property type="molecule type" value="Genomic_DNA"/>
</dbReference>
<dbReference type="KEGG" id="bze:COCCADRAFT_110210"/>
<dbReference type="GeneID" id="19144056"/>
<sequence>PAVAVLAPDFIIFVQFITLLQSTLSSYDIFSLIQAPIAKSRCIFQSLLFLVEVLFLTEPKSGFFARLRGESEGYVQRGTCTRFCLSNKDAPEKG</sequence>
<dbReference type="HOGENOM" id="CLU_2391834_0_0_1"/>
<proteinExistence type="predicted"/>
<dbReference type="RefSeq" id="XP_007717667.1">
    <property type="nucleotide sequence ID" value="XM_007719477.1"/>
</dbReference>
<protein>
    <submittedName>
        <fullName evidence="1">Uncharacterized protein</fullName>
    </submittedName>
</protein>
<accession>W6XRS9</accession>
<name>W6XRS9_COCC2</name>
<reference evidence="1 2" key="1">
    <citation type="journal article" date="2013" name="PLoS Genet.">
        <title>Comparative genome structure, secondary metabolite, and effector coding capacity across Cochliobolus pathogens.</title>
        <authorList>
            <person name="Condon B.J."/>
            <person name="Leng Y."/>
            <person name="Wu D."/>
            <person name="Bushley K.E."/>
            <person name="Ohm R.A."/>
            <person name="Otillar R."/>
            <person name="Martin J."/>
            <person name="Schackwitz W."/>
            <person name="Grimwood J."/>
            <person name="MohdZainudin N."/>
            <person name="Xue C."/>
            <person name="Wang R."/>
            <person name="Manning V.A."/>
            <person name="Dhillon B."/>
            <person name="Tu Z.J."/>
            <person name="Steffenson B.J."/>
            <person name="Salamov A."/>
            <person name="Sun H."/>
            <person name="Lowry S."/>
            <person name="LaButti K."/>
            <person name="Han J."/>
            <person name="Copeland A."/>
            <person name="Lindquist E."/>
            <person name="Barry K."/>
            <person name="Schmutz J."/>
            <person name="Baker S.E."/>
            <person name="Ciuffetti L.M."/>
            <person name="Grigoriev I.V."/>
            <person name="Zhong S."/>
            <person name="Turgeon B.G."/>
        </authorList>
    </citation>
    <scope>NUCLEOTIDE SEQUENCE [LARGE SCALE GENOMIC DNA]</scope>
    <source>
        <strain evidence="1 2">26-R-13</strain>
    </source>
</reference>
<keyword evidence="2" id="KW-1185">Reference proteome</keyword>
<gene>
    <name evidence="1" type="ORF">COCCADRAFT_110210</name>
</gene>
<dbReference type="Proteomes" id="UP000053841">
    <property type="component" value="Unassembled WGS sequence"/>
</dbReference>